<keyword evidence="10 13" id="KW-0456">Lyase</keyword>
<dbReference type="InterPro" id="IPR006638">
    <property type="entry name" value="Elp3/MiaA/NifB-like_rSAM"/>
</dbReference>
<feature type="region of interest" description="Disordered" evidence="11">
    <location>
        <begin position="1"/>
        <end position="20"/>
    </location>
</feature>
<feature type="domain" description="Radical SAM core" evidence="12">
    <location>
        <begin position="16"/>
        <end position="228"/>
    </location>
</feature>
<dbReference type="PANTHER" id="PTHR22960:SF0">
    <property type="entry name" value="MOLYBDENUM COFACTOR BIOSYNTHESIS PROTEIN 1"/>
    <property type="match status" value="1"/>
</dbReference>
<evidence type="ECO:0000313" key="14">
    <source>
        <dbReference type="Proteomes" id="UP001370348"/>
    </source>
</evidence>
<evidence type="ECO:0000256" key="3">
    <source>
        <dbReference type="ARBA" id="ARBA00022691"/>
    </source>
</evidence>
<dbReference type="CDD" id="cd01335">
    <property type="entry name" value="Radical_SAM"/>
    <property type="match status" value="1"/>
</dbReference>
<dbReference type="Pfam" id="PF06463">
    <property type="entry name" value="Mob_synth_C"/>
    <property type="match status" value="1"/>
</dbReference>
<dbReference type="SFLD" id="SFLDG01383">
    <property type="entry name" value="cyclic_pyranopterin_phosphate"/>
    <property type="match status" value="1"/>
</dbReference>
<dbReference type="SFLD" id="SFLDS00029">
    <property type="entry name" value="Radical_SAM"/>
    <property type="match status" value="1"/>
</dbReference>
<keyword evidence="14" id="KW-1185">Reference proteome</keyword>
<evidence type="ECO:0000256" key="10">
    <source>
        <dbReference type="ARBA" id="ARBA00023239"/>
    </source>
</evidence>
<comment type="cofactor">
    <cofactor evidence="1">
        <name>[4Fe-4S] cluster</name>
        <dbReference type="ChEBI" id="CHEBI:49883"/>
    </cofactor>
</comment>
<dbReference type="SFLD" id="SFLDG01067">
    <property type="entry name" value="SPASM/twitch_domain_containing"/>
    <property type="match status" value="1"/>
</dbReference>
<keyword evidence="9" id="KW-0501">Molybdenum cofactor biosynthesis</keyword>
<evidence type="ECO:0000313" key="13">
    <source>
        <dbReference type="EMBL" id="WXB17053.1"/>
    </source>
</evidence>
<dbReference type="GO" id="GO:0061798">
    <property type="term" value="F:GTP 3',8'-cyclase activity"/>
    <property type="evidence" value="ECO:0007669"/>
    <property type="project" value="UniProtKB-EC"/>
</dbReference>
<dbReference type="Pfam" id="PF04055">
    <property type="entry name" value="Radical_SAM"/>
    <property type="match status" value="1"/>
</dbReference>
<dbReference type="InterPro" id="IPR050105">
    <property type="entry name" value="MoCo_biosynth_MoaA/MoaC"/>
</dbReference>
<evidence type="ECO:0000256" key="11">
    <source>
        <dbReference type="SAM" id="MobiDB-lite"/>
    </source>
</evidence>
<evidence type="ECO:0000256" key="9">
    <source>
        <dbReference type="ARBA" id="ARBA00023150"/>
    </source>
</evidence>
<evidence type="ECO:0000256" key="4">
    <source>
        <dbReference type="ARBA" id="ARBA00022723"/>
    </source>
</evidence>
<proteinExistence type="predicted"/>
<accession>A0ABZ2M4R7</accession>
<organism evidence="13 14">
    <name type="scientific">Pendulispora albinea</name>
    <dbReference type="NCBI Taxonomy" id="2741071"/>
    <lineage>
        <taxon>Bacteria</taxon>
        <taxon>Pseudomonadati</taxon>
        <taxon>Myxococcota</taxon>
        <taxon>Myxococcia</taxon>
        <taxon>Myxococcales</taxon>
        <taxon>Sorangiineae</taxon>
        <taxon>Pendulisporaceae</taxon>
        <taxon>Pendulispora</taxon>
    </lineage>
</organism>
<dbReference type="SMART" id="SM00729">
    <property type="entry name" value="Elp3"/>
    <property type="match status" value="1"/>
</dbReference>
<sequence>MFHLPIAKTESGREGRAQPRSVRLSLTDRCDLACVYCRPNRSEGYLERRLDLEAWSTMAAGLVRAGVRRVRLTGGEPLLHRDVVEVVRRLGALSLDDLALTTNATRLTKLARPLKDAGLRRITISLDTLDPQRFARLTRGGELAPVLEGIEAACAAGFDEVKLNAVVLRGENDDELPALVHYAWERRIVPRFLEVMLIGEGAKMRDRVVPAAEMRARLADLLVDEPPEREHDRGPARYVRARHDPRRKVGFISGTTDTYCKGCDRLRVSSDGVLRPCLATNDGVAAEQAARAGDVVGIDALLQEAWTMKPDGETFRGCTEESAASVSIRAIGG</sequence>
<name>A0ABZ2M4R7_9BACT</name>
<dbReference type="InterPro" id="IPR010505">
    <property type="entry name" value="MoaA_twitch"/>
</dbReference>
<keyword evidence="3" id="KW-0949">S-adenosyl-L-methionine</keyword>
<dbReference type="PROSITE" id="PS51918">
    <property type="entry name" value="RADICAL_SAM"/>
    <property type="match status" value="1"/>
</dbReference>
<dbReference type="RefSeq" id="WP_394826682.1">
    <property type="nucleotide sequence ID" value="NZ_CP089984.1"/>
</dbReference>
<keyword evidence="7" id="KW-0411">Iron-sulfur</keyword>
<dbReference type="SUPFAM" id="SSF102114">
    <property type="entry name" value="Radical SAM enzymes"/>
    <property type="match status" value="1"/>
</dbReference>
<evidence type="ECO:0000256" key="8">
    <source>
        <dbReference type="ARBA" id="ARBA00023134"/>
    </source>
</evidence>
<keyword evidence="2" id="KW-0004">4Fe-4S</keyword>
<evidence type="ECO:0000256" key="1">
    <source>
        <dbReference type="ARBA" id="ARBA00001966"/>
    </source>
</evidence>
<protein>
    <submittedName>
        <fullName evidence="13">GTP 3',8-cyclase MoaA</fullName>
        <ecNumber evidence="13">4.1.99.22</ecNumber>
    </submittedName>
</protein>
<evidence type="ECO:0000256" key="2">
    <source>
        <dbReference type="ARBA" id="ARBA00022485"/>
    </source>
</evidence>
<dbReference type="SFLD" id="SFLDG01386">
    <property type="entry name" value="main_SPASM_domain-containing"/>
    <property type="match status" value="1"/>
</dbReference>
<dbReference type="InterPro" id="IPR058240">
    <property type="entry name" value="rSAM_sf"/>
</dbReference>
<keyword evidence="5" id="KW-0547">Nucleotide-binding</keyword>
<dbReference type="Proteomes" id="UP001370348">
    <property type="component" value="Chromosome"/>
</dbReference>
<keyword evidence="4" id="KW-0479">Metal-binding</keyword>
<dbReference type="InterPro" id="IPR007197">
    <property type="entry name" value="rSAM"/>
</dbReference>
<gene>
    <name evidence="13" type="primary">moaA</name>
    <name evidence="13" type="ORF">LZC94_07200</name>
</gene>
<evidence type="ECO:0000256" key="5">
    <source>
        <dbReference type="ARBA" id="ARBA00022741"/>
    </source>
</evidence>
<evidence type="ECO:0000256" key="6">
    <source>
        <dbReference type="ARBA" id="ARBA00023004"/>
    </source>
</evidence>
<dbReference type="EMBL" id="CP089984">
    <property type="protein sequence ID" value="WXB17053.1"/>
    <property type="molecule type" value="Genomic_DNA"/>
</dbReference>
<dbReference type="PANTHER" id="PTHR22960">
    <property type="entry name" value="MOLYBDOPTERIN COFACTOR SYNTHESIS PROTEIN A"/>
    <property type="match status" value="1"/>
</dbReference>
<keyword evidence="6" id="KW-0408">Iron</keyword>
<dbReference type="NCBIfam" id="TIGR02666">
    <property type="entry name" value="moaA"/>
    <property type="match status" value="1"/>
</dbReference>
<reference evidence="13 14" key="1">
    <citation type="submission" date="2021-12" db="EMBL/GenBank/DDBJ databases">
        <title>Discovery of the Pendulisporaceae a myxobacterial family with distinct sporulation behavior and unique specialized metabolism.</title>
        <authorList>
            <person name="Garcia R."/>
            <person name="Popoff A."/>
            <person name="Bader C.D."/>
            <person name="Loehr J."/>
            <person name="Walesch S."/>
            <person name="Walt C."/>
            <person name="Boldt J."/>
            <person name="Bunk B."/>
            <person name="Haeckl F.J.F.P.J."/>
            <person name="Gunesch A.P."/>
            <person name="Birkelbach J."/>
            <person name="Nuebel U."/>
            <person name="Pietschmann T."/>
            <person name="Bach T."/>
            <person name="Mueller R."/>
        </authorList>
    </citation>
    <scope>NUCLEOTIDE SEQUENCE [LARGE SCALE GENOMIC DNA]</scope>
    <source>
        <strain evidence="13 14">MSr11954</strain>
    </source>
</reference>
<dbReference type="InterPro" id="IPR013785">
    <property type="entry name" value="Aldolase_TIM"/>
</dbReference>
<dbReference type="InterPro" id="IPR040064">
    <property type="entry name" value="MoaA-like"/>
</dbReference>
<dbReference type="Gene3D" id="3.20.20.70">
    <property type="entry name" value="Aldolase class I"/>
    <property type="match status" value="1"/>
</dbReference>
<dbReference type="EC" id="4.1.99.22" evidence="13"/>
<dbReference type="InterPro" id="IPR013483">
    <property type="entry name" value="MoaA"/>
</dbReference>
<evidence type="ECO:0000256" key="7">
    <source>
        <dbReference type="ARBA" id="ARBA00023014"/>
    </source>
</evidence>
<keyword evidence="8" id="KW-0342">GTP-binding</keyword>
<evidence type="ECO:0000259" key="12">
    <source>
        <dbReference type="PROSITE" id="PS51918"/>
    </source>
</evidence>